<dbReference type="EMBL" id="VSSQ01023711">
    <property type="protein sequence ID" value="MPM70813.1"/>
    <property type="molecule type" value="Genomic_DNA"/>
</dbReference>
<name>A0A645C656_9ZZZZ</name>
<proteinExistence type="predicted"/>
<gene>
    <name evidence="1" type="ORF">SDC9_117774</name>
</gene>
<protein>
    <submittedName>
        <fullName evidence="1">Uncharacterized protein</fullName>
    </submittedName>
</protein>
<sequence>MAMPSIEAVTPSITGIFQNIIAISKLRNAVKKHVLCAGNFSTPKDTISQTIGTKAIRNKTYSFINIFPLVYTGHSKGGQWYYHLSI</sequence>
<comment type="caution">
    <text evidence="1">The sequence shown here is derived from an EMBL/GenBank/DDBJ whole genome shotgun (WGS) entry which is preliminary data.</text>
</comment>
<reference evidence="1" key="1">
    <citation type="submission" date="2019-08" db="EMBL/GenBank/DDBJ databases">
        <authorList>
            <person name="Kucharzyk K."/>
            <person name="Murdoch R.W."/>
            <person name="Higgins S."/>
            <person name="Loffler F."/>
        </authorList>
    </citation>
    <scope>NUCLEOTIDE SEQUENCE</scope>
</reference>
<organism evidence="1">
    <name type="scientific">bioreactor metagenome</name>
    <dbReference type="NCBI Taxonomy" id="1076179"/>
    <lineage>
        <taxon>unclassified sequences</taxon>
        <taxon>metagenomes</taxon>
        <taxon>ecological metagenomes</taxon>
    </lineage>
</organism>
<accession>A0A645C656</accession>
<dbReference type="AlphaFoldDB" id="A0A645C656"/>
<evidence type="ECO:0000313" key="1">
    <source>
        <dbReference type="EMBL" id="MPM70813.1"/>
    </source>
</evidence>